<name>A0A822YU46_NELNU</name>
<dbReference type="InterPro" id="IPR031493">
    <property type="entry name" value="Zinc_ribbon_15"/>
</dbReference>
<keyword evidence="3" id="KW-1185">Reference proteome</keyword>
<dbReference type="PANTHER" id="PTHR36718:SF1">
    <property type="entry name" value="DOUBLE ZINC RIBBON PROTEIN MJ0416"/>
    <property type="match status" value="1"/>
</dbReference>
<proteinExistence type="predicted"/>
<evidence type="ECO:0000313" key="2">
    <source>
        <dbReference type="EMBL" id="DAD36030.1"/>
    </source>
</evidence>
<evidence type="ECO:0000313" key="3">
    <source>
        <dbReference type="Proteomes" id="UP000607653"/>
    </source>
</evidence>
<organism evidence="2 3">
    <name type="scientific">Nelumbo nucifera</name>
    <name type="common">Sacred lotus</name>
    <dbReference type="NCBI Taxonomy" id="4432"/>
    <lineage>
        <taxon>Eukaryota</taxon>
        <taxon>Viridiplantae</taxon>
        <taxon>Streptophyta</taxon>
        <taxon>Embryophyta</taxon>
        <taxon>Tracheophyta</taxon>
        <taxon>Spermatophyta</taxon>
        <taxon>Magnoliopsida</taxon>
        <taxon>Proteales</taxon>
        <taxon>Nelumbonaceae</taxon>
        <taxon>Nelumbo</taxon>
    </lineage>
</organism>
<comment type="caution">
    <text evidence="2">The sequence shown here is derived from an EMBL/GenBank/DDBJ whole genome shotgun (WGS) entry which is preliminary data.</text>
</comment>
<protein>
    <recommendedName>
        <fullName evidence="1">Zinc-ribbon 15 domain-containing protein</fullName>
    </recommendedName>
</protein>
<dbReference type="Pfam" id="PF17032">
    <property type="entry name" value="Zn_ribbon_15"/>
    <property type="match status" value="1"/>
</dbReference>
<gene>
    <name evidence="2" type="ORF">HUJ06_006670</name>
</gene>
<dbReference type="PANTHER" id="PTHR36718">
    <property type="entry name" value="OS05G0435400 PROTEIN"/>
    <property type="match status" value="1"/>
</dbReference>
<dbReference type="InterPro" id="IPR053281">
    <property type="entry name" value="Double_zinc_ribbon"/>
</dbReference>
<dbReference type="Proteomes" id="UP000607653">
    <property type="component" value="Unassembled WGS sequence"/>
</dbReference>
<dbReference type="AlphaFoldDB" id="A0A822YU46"/>
<accession>A0A822YU46</accession>
<evidence type="ECO:0000259" key="1">
    <source>
        <dbReference type="Pfam" id="PF17032"/>
    </source>
</evidence>
<dbReference type="EMBL" id="DUZY01000004">
    <property type="protein sequence ID" value="DAD36030.1"/>
    <property type="molecule type" value="Genomic_DNA"/>
</dbReference>
<sequence>MFFFFVGGVEQEVSKVIKAGAGRCINCGSVADLVEYEKVLKMFFFPVWWWPGKDPTMYCKNCLLIFSSFAYIPTQPNPIYKDWVIEPVFNFCPFCSLALNSDPTLLHACL</sequence>
<reference evidence="2 3" key="1">
    <citation type="journal article" date="2020" name="Mol. Biol. Evol.">
        <title>Distinct Expression and Methylation Patterns for Genes with Different Fates following a Single Whole-Genome Duplication in Flowering Plants.</title>
        <authorList>
            <person name="Shi T."/>
            <person name="Rahmani R.S."/>
            <person name="Gugger P.F."/>
            <person name="Wang M."/>
            <person name="Li H."/>
            <person name="Zhang Y."/>
            <person name="Li Z."/>
            <person name="Wang Q."/>
            <person name="Van de Peer Y."/>
            <person name="Marchal K."/>
            <person name="Chen J."/>
        </authorList>
    </citation>
    <scope>NUCLEOTIDE SEQUENCE [LARGE SCALE GENOMIC DNA]</scope>
    <source>
        <tissue evidence="2">Leaf</tissue>
    </source>
</reference>
<feature type="domain" description="Zinc-ribbon 15" evidence="1">
    <location>
        <begin position="23"/>
        <end position="95"/>
    </location>
</feature>